<dbReference type="NCBIfam" id="TIGR02532">
    <property type="entry name" value="IV_pilin_GFxxxE"/>
    <property type="match status" value="1"/>
</dbReference>
<keyword evidence="1" id="KW-0472">Membrane</keyword>
<keyword evidence="3" id="KW-1185">Reference proteome</keyword>
<dbReference type="InterPro" id="IPR012902">
    <property type="entry name" value="N_methyl_site"/>
</dbReference>
<evidence type="ECO:0000313" key="3">
    <source>
        <dbReference type="Proteomes" id="UP001319827"/>
    </source>
</evidence>
<dbReference type="RefSeq" id="WP_221252437.1">
    <property type="nucleotide sequence ID" value="NZ_AP024355.1"/>
</dbReference>
<evidence type="ECO:0000256" key="1">
    <source>
        <dbReference type="SAM" id="Phobius"/>
    </source>
</evidence>
<evidence type="ECO:0000313" key="2">
    <source>
        <dbReference type="EMBL" id="BCR03314.1"/>
    </source>
</evidence>
<name>A0ABM8HQY0_9BACT</name>
<dbReference type="Proteomes" id="UP001319827">
    <property type="component" value="Chromosome"/>
</dbReference>
<evidence type="ECO:0008006" key="4">
    <source>
        <dbReference type="Google" id="ProtNLM"/>
    </source>
</evidence>
<reference evidence="2 3" key="1">
    <citation type="journal article" date="2016" name="C (Basel)">
        <title>Selective Growth of and Electricity Production by Marine Exoelectrogenic Bacteria in Self-Aggregated Hydrogel of Microbially Reduced Graphene Oxide.</title>
        <authorList>
            <person name="Yoshida N."/>
            <person name="Goto Y."/>
            <person name="Miyata Y."/>
        </authorList>
    </citation>
    <scope>NUCLEOTIDE SEQUENCE [LARGE SCALE GENOMIC DNA]</scope>
    <source>
        <strain evidence="2 3">NIT-T3</strain>
    </source>
</reference>
<dbReference type="Pfam" id="PF16074">
    <property type="entry name" value="PilW"/>
    <property type="match status" value="1"/>
</dbReference>
<accession>A0ABM8HQY0</accession>
<dbReference type="InterPro" id="IPR045584">
    <property type="entry name" value="Pilin-like"/>
</dbReference>
<dbReference type="Pfam" id="PF07963">
    <property type="entry name" value="N_methyl"/>
    <property type="match status" value="1"/>
</dbReference>
<proteinExistence type="predicted"/>
<sequence length="281" mass="30625">MSHSSFRKNPHQGGFTLAEVLVALAITGIVTGAVFGLYLANARTYEVQNQVIDLQQNLRNGIDVLRRELKMAGYDPQGIGGYGIVTAGPEEIQFTLDENGDGDATHTVNKDDGTTEIVEDVNEYQTFSIYTSGGKKALGRKSTSSGYNSPLAENIEALGFAYAFDADGDGMLDNAAGRIFWALPRDAGGTDHWFDLDTNGDGDIDEDDGTSGTITGVDTGITTDLADVRAVRVWLLGRTDRPDREFLNSQTYTIGRQIKVFNDHYRRRLLATTVQCRNLGL</sequence>
<reference evidence="2 3" key="2">
    <citation type="journal article" date="2021" name="Int. J. Syst. Evol. Microbiol.">
        <title>Isolation and Polyphasic Characterization of Desulfuromonas versatilis sp. Nov., an Electrogenic Bacteria Capable of Versatile Metabolism Isolated from a Graphene Oxide-Reducing Enrichment Culture.</title>
        <authorList>
            <person name="Xie L."/>
            <person name="Yoshida N."/>
            <person name="Ishii S."/>
            <person name="Meng L."/>
        </authorList>
    </citation>
    <scope>NUCLEOTIDE SEQUENCE [LARGE SCALE GENOMIC DNA]</scope>
    <source>
        <strain evidence="2 3">NIT-T3</strain>
    </source>
</reference>
<protein>
    <recommendedName>
        <fullName evidence="4">Prepilin-type N-terminal cleavage/methylation domain-containing protein</fullName>
    </recommendedName>
</protein>
<organism evidence="2 3">
    <name type="scientific">Desulfuromonas versatilis</name>
    <dbReference type="NCBI Taxonomy" id="2802975"/>
    <lineage>
        <taxon>Bacteria</taxon>
        <taxon>Pseudomonadati</taxon>
        <taxon>Thermodesulfobacteriota</taxon>
        <taxon>Desulfuromonadia</taxon>
        <taxon>Desulfuromonadales</taxon>
        <taxon>Desulfuromonadaceae</taxon>
        <taxon>Desulfuromonas</taxon>
    </lineage>
</organism>
<keyword evidence="1" id="KW-0812">Transmembrane</keyword>
<dbReference type="InterPro" id="IPR032092">
    <property type="entry name" value="PilW"/>
</dbReference>
<feature type="transmembrane region" description="Helical" evidence="1">
    <location>
        <begin position="20"/>
        <end position="40"/>
    </location>
</feature>
<dbReference type="EMBL" id="AP024355">
    <property type="protein sequence ID" value="BCR03314.1"/>
    <property type="molecule type" value="Genomic_DNA"/>
</dbReference>
<dbReference type="SUPFAM" id="SSF54523">
    <property type="entry name" value="Pili subunits"/>
    <property type="match status" value="1"/>
</dbReference>
<gene>
    <name evidence="2" type="ORF">DESUT3_03830</name>
</gene>
<keyword evidence="1" id="KW-1133">Transmembrane helix</keyword>